<sequence length="55" mass="6341">MKPRATPTDDTPDRIEAYERTNSDGNPELVLYNPDESHEWINAPPASTVELEDWR</sequence>
<dbReference type="AlphaFoldDB" id="A0ABD5Q2L4"/>
<evidence type="ECO:0000313" key="3">
    <source>
        <dbReference type="Proteomes" id="UP001595945"/>
    </source>
</evidence>
<dbReference type="Proteomes" id="UP001595945">
    <property type="component" value="Unassembled WGS sequence"/>
</dbReference>
<comment type="caution">
    <text evidence="2">The sequence shown here is derived from an EMBL/GenBank/DDBJ whole genome shotgun (WGS) entry which is preliminary data.</text>
</comment>
<dbReference type="EMBL" id="JBHSHT010000001">
    <property type="protein sequence ID" value="MFC4824828.1"/>
    <property type="molecule type" value="Genomic_DNA"/>
</dbReference>
<evidence type="ECO:0000256" key="1">
    <source>
        <dbReference type="SAM" id="MobiDB-lite"/>
    </source>
</evidence>
<organism evidence="2 3">
    <name type="scientific">Halorussus aquaticus</name>
    <dbReference type="NCBI Taxonomy" id="2953748"/>
    <lineage>
        <taxon>Archaea</taxon>
        <taxon>Methanobacteriati</taxon>
        <taxon>Methanobacteriota</taxon>
        <taxon>Stenosarchaea group</taxon>
        <taxon>Halobacteria</taxon>
        <taxon>Halobacteriales</taxon>
        <taxon>Haladaptataceae</taxon>
        <taxon>Halorussus</taxon>
    </lineage>
</organism>
<accession>A0ABD5Q2L4</accession>
<proteinExistence type="predicted"/>
<reference evidence="2 3" key="1">
    <citation type="journal article" date="2019" name="Int. J. Syst. Evol. Microbiol.">
        <title>The Global Catalogue of Microorganisms (GCM) 10K type strain sequencing project: providing services to taxonomists for standard genome sequencing and annotation.</title>
        <authorList>
            <consortium name="The Broad Institute Genomics Platform"/>
            <consortium name="The Broad Institute Genome Sequencing Center for Infectious Disease"/>
            <person name="Wu L."/>
            <person name="Ma J."/>
        </authorList>
    </citation>
    <scope>NUCLEOTIDE SEQUENCE [LARGE SCALE GENOMIC DNA]</scope>
    <source>
        <strain evidence="2 3">XZYJ18</strain>
    </source>
</reference>
<gene>
    <name evidence="2" type="ORF">ACFO9K_11220</name>
</gene>
<dbReference type="RefSeq" id="WP_254269455.1">
    <property type="nucleotide sequence ID" value="NZ_CP100400.1"/>
</dbReference>
<keyword evidence="3" id="KW-1185">Reference proteome</keyword>
<feature type="compositionally biased region" description="Basic and acidic residues" evidence="1">
    <location>
        <begin position="11"/>
        <end position="22"/>
    </location>
</feature>
<protein>
    <submittedName>
        <fullName evidence="2">Uncharacterized protein</fullName>
    </submittedName>
</protein>
<evidence type="ECO:0000313" key="2">
    <source>
        <dbReference type="EMBL" id="MFC4824828.1"/>
    </source>
</evidence>
<feature type="region of interest" description="Disordered" evidence="1">
    <location>
        <begin position="1"/>
        <end position="29"/>
    </location>
</feature>
<name>A0ABD5Q2L4_9EURY</name>
<dbReference type="GeneID" id="73044471"/>